<evidence type="ECO:0000259" key="1">
    <source>
        <dbReference type="Pfam" id="PF16507"/>
    </source>
</evidence>
<dbReference type="Proteomes" id="UP000663844">
    <property type="component" value="Unassembled WGS sequence"/>
</dbReference>
<accession>A0A820RZC3</accession>
<dbReference type="GO" id="GO:0005829">
    <property type="term" value="C:cytosol"/>
    <property type="evidence" value="ECO:0007669"/>
    <property type="project" value="TreeGrafter"/>
</dbReference>
<dbReference type="GO" id="GO:0070628">
    <property type="term" value="F:proteasome binding"/>
    <property type="evidence" value="ECO:0007669"/>
    <property type="project" value="InterPro"/>
</dbReference>
<organism evidence="2 3">
    <name type="scientific">Adineta steineri</name>
    <dbReference type="NCBI Taxonomy" id="433720"/>
    <lineage>
        <taxon>Eukaryota</taxon>
        <taxon>Metazoa</taxon>
        <taxon>Spiralia</taxon>
        <taxon>Gnathifera</taxon>
        <taxon>Rotifera</taxon>
        <taxon>Eurotatoria</taxon>
        <taxon>Bdelloidea</taxon>
        <taxon>Adinetida</taxon>
        <taxon>Adinetidae</taxon>
        <taxon>Adineta</taxon>
    </lineage>
</organism>
<feature type="non-terminal residue" evidence="2">
    <location>
        <position position="1"/>
    </location>
</feature>
<proteinExistence type="predicted"/>
<dbReference type="EMBL" id="CAJOAZ010032159">
    <property type="protein sequence ID" value="CAF4445329.1"/>
    <property type="molecule type" value="Genomic_DNA"/>
</dbReference>
<dbReference type="PANTHER" id="PTHR32170:SF3">
    <property type="entry name" value="PROTEASOME ACTIVATOR COMPLEX SUBUNIT 4"/>
    <property type="match status" value="1"/>
</dbReference>
<dbReference type="Pfam" id="PF16507">
    <property type="entry name" value="HEAT_PSME4_mid"/>
    <property type="match status" value="1"/>
</dbReference>
<evidence type="ECO:0000313" key="3">
    <source>
        <dbReference type="Proteomes" id="UP000663844"/>
    </source>
</evidence>
<reference evidence="2" key="1">
    <citation type="submission" date="2021-02" db="EMBL/GenBank/DDBJ databases">
        <authorList>
            <person name="Nowell W R."/>
        </authorList>
    </citation>
    <scope>NUCLEOTIDE SEQUENCE</scope>
</reference>
<dbReference type="PANTHER" id="PTHR32170">
    <property type="entry name" value="PROTEASOME ACTIVATOR COMPLEX SUBUNIT 4"/>
    <property type="match status" value="1"/>
</dbReference>
<dbReference type="InterPro" id="IPR035309">
    <property type="entry name" value="PSME4"/>
</dbReference>
<protein>
    <recommendedName>
        <fullName evidence="1">Proteasome activator Blm10 middle HEAT repeats region domain-containing protein</fullName>
    </recommendedName>
</protein>
<name>A0A820RZC3_9BILA</name>
<dbReference type="GO" id="GO:0005634">
    <property type="term" value="C:nucleus"/>
    <property type="evidence" value="ECO:0007669"/>
    <property type="project" value="TreeGrafter"/>
</dbReference>
<dbReference type="InterPro" id="IPR032430">
    <property type="entry name" value="Blm10_mid"/>
</dbReference>
<dbReference type="AlphaFoldDB" id="A0A820RZC3"/>
<feature type="non-terminal residue" evidence="2">
    <location>
        <position position="114"/>
    </location>
</feature>
<dbReference type="GO" id="GO:0010499">
    <property type="term" value="P:proteasomal ubiquitin-independent protein catabolic process"/>
    <property type="evidence" value="ECO:0007669"/>
    <property type="project" value="TreeGrafter"/>
</dbReference>
<gene>
    <name evidence="2" type="ORF">OXD698_LOCUS54064</name>
</gene>
<comment type="caution">
    <text evidence="2">The sequence shown here is derived from an EMBL/GenBank/DDBJ whole genome shotgun (WGS) entry which is preliminary data.</text>
</comment>
<evidence type="ECO:0000313" key="2">
    <source>
        <dbReference type="EMBL" id="CAF4445329.1"/>
    </source>
</evidence>
<sequence>NLLKSLSYVYPTEYRLTTENIEEPFTDFLPIRAWGQHVEFDKLQVKFHVPNEDEVDFACEFVETFIYPELELLNEKCSKMSNDERLRSLTIIRFIAIGCFRMVPRIDSKEVLNL</sequence>
<feature type="domain" description="Proteasome activator Blm10 middle HEAT repeats region" evidence="1">
    <location>
        <begin position="1"/>
        <end position="95"/>
    </location>
</feature>
<dbReference type="GO" id="GO:0016504">
    <property type="term" value="F:peptidase activator activity"/>
    <property type="evidence" value="ECO:0007669"/>
    <property type="project" value="InterPro"/>
</dbReference>